<gene>
    <name evidence="2" type="ORF">SAMN04489747_1345</name>
</gene>
<reference evidence="2 3" key="1">
    <citation type="submission" date="2016-10" db="EMBL/GenBank/DDBJ databases">
        <authorList>
            <person name="de Groot N.N."/>
        </authorList>
    </citation>
    <scope>NUCLEOTIDE SEQUENCE [LARGE SCALE GENOMIC DNA]</scope>
    <source>
        <strain evidence="2 3">MON 2.2</strain>
    </source>
</reference>
<evidence type="ECO:0000313" key="2">
    <source>
        <dbReference type="EMBL" id="SDD60754.1"/>
    </source>
</evidence>
<organism evidence="2 3">
    <name type="scientific">Auraticoccus monumenti</name>
    <dbReference type="NCBI Taxonomy" id="675864"/>
    <lineage>
        <taxon>Bacteria</taxon>
        <taxon>Bacillati</taxon>
        <taxon>Actinomycetota</taxon>
        <taxon>Actinomycetes</taxon>
        <taxon>Propionibacteriales</taxon>
        <taxon>Propionibacteriaceae</taxon>
        <taxon>Auraticoccus</taxon>
    </lineage>
</organism>
<keyword evidence="1" id="KW-0812">Transmembrane</keyword>
<protein>
    <submittedName>
        <fullName evidence="2">Uncharacterized protein</fullName>
    </submittedName>
</protein>
<dbReference type="AlphaFoldDB" id="A0A1G6W4J3"/>
<dbReference type="OrthoDB" id="3264110at2"/>
<sequence length="457" mass="45350">MTHTAAPPDARTRRERVVAAAVGALLLVGVLLAPLLGPDGVPLVSPPGTPQRLVVVGVPGLGVGELDPALLDGRPAVVGSVATDTAVSTGGCAADGWATLSAGAPASTGRRCAVGVDELGGVTGWREVQDAAATAGATLGRLGDSGCVAAVGSAAALGAARSDGTTAEWLPVADWVSGGYASACPVVLVDGQELFGSERSEAVAALADQPGTQVWVLGIGPGALRSDSAPRPFLAFGDGLTEGRLVGADGGEPRITDVAGTLRSVVSGTSALELLTVRAGQVGAVAATALVEQQGAQGRRDGIWAGLVVTGLALSVVALLGARSRLVRRLRPSWAVALAALPAGLQLTGLTWWWRLPSEPLAVTGVLVGTVLVALAARALATRLAAPAWLMAAAVSAGTLLATMLTTLLAGASLPGGLLSPSPGRAAEPAWLPAAAVLAVTVLGTTAGLLLRRRRHP</sequence>
<feature type="transmembrane region" description="Helical" evidence="1">
    <location>
        <begin position="303"/>
        <end position="322"/>
    </location>
</feature>
<dbReference type="Proteomes" id="UP000198546">
    <property type="component" value="Chromosome i"/>
</dbReference>
<feature type="transmembrane region" description="Helical" evidence="1">
    <location>
        <begin position="334"/>
        <end position="354"/>
    </location>
</feature>
<feature type="transmembrane region" description="Helical" evidence="1">
    <location>
        <begin position="388"/>
        <end position="410"/>
    </location>
</feature>
<feature type="transmembrane region" description="Helical" evidence="1">
    <location>
        <begin position="360"/>
        <end position="381"/>
    </location>
</feature>
<keyword evidence="1" id="KW-1133">Transmembrane helix</keyword>
<name>A0A1G6W4J3_9ACTN</name>
<dbReference type="STRING" id="675864.SAMN04489747_1345"/>
<feature type="transmembrane region" description="Helical" evidence="1">
    <location>
        <begin position="430"/>
        <end position="451"/>
    </location>
</feature>
<accession>A0A1G6W4J3</accession>
<evidence type="ECO:0000313" key="3">
    <source>
        <dbReference type="Proteomes" id="UP000198546"/>
    </source>
</evidence>
<evidence type="ECO:0000256" key="1">
    <source>
        <dbReference type="SAM" id="Phobius"/>
    </source>
</evidence>
<feature type="transmembrane region" description="Helical" evidence="1">
    <location>
        <begin position="17"/>
        <end position="37"/>
    </location>
</feature>
<keyword evidence="1" id="KW-0472">Membrane</keyword>
<dbReference type="RefSeq" id="WP_090591786.1">
    <property type="nucleotide sequence ID" value="NZ_LT629688.1"/>
</dbReference>
<keyword evidence="3" id="KW-1185">Reference proteome</keyword>
<dbReference type="EMBL" id="LT629688">
    <property type="protein sequence ID" value="SDD60754.1"/>
    <property type="molecule type" value="Genomic_DNA"/>
</dbReference>
<proteinExistence type="predicted"/>